<evidence type="ECO:0000313" key="3">
    <source>
        <dbReference type="Proteomes" id="UP000250579"/>
    </source>
</evidence>
<proteinExistence type="predicted"/>
<gene>
    <name evidence="2" type="ORF">CE139_13120</name>
</gene>
<feature type="domain" description="KilA-N" evidence="1">
    <location>
        <begin position="5"/>
        <end position="105"/>
    </location>
</feature>
<dbReference type="AlphaFoldDB" id="A0A2Z5A9D9"/>
<evidence type="ECO:0000313" key="2">
    <source>
        <dbReference type="EMBL" id="AXA66719.1"/>
    </source>
</evidence>
<accession>A0A2Z5A9D9</accession>
<sequence>MNQIKTVDQPLELAGQAIRQDAQGRYSLNDLHRAAGGIKRQGPSYWLANAQTKELIAELATTGIPVVTLEGRFGGTYVAKELVYAYAMWISPRFHLQVIRAYDASVTCHEKQIPQTMAEALRLAADTLDENAQLRLVVDRQAPKVAAIDRLAKAQGAICITDAAKQLQVEPSKLFAWMDQNRWIYRRNGSTRWIAMQPRLNAGLLVHKVTALKPDQETGAERAAFQPLVTPKGLAYLAERLSGASL</sequence>
<dbReference type="PROSITE" id="PS51301">
    <property type="entry name" value="KILA_N"/>
    <property type="match status" value="1"/>
</dbReference>
<protein>
    <submittedName>
        <fullName evidence="2">DNA-binding protein</fullName>
    </submittedName>
</protein>
<dbReference type="RefSeq" id="WP_261793817.1">
    <property type="nucleotide sequence ID" value="NZ_CP022198.1"/>
</dbReference>
<reference evidence="2 3" key="1">
    <citation type="submission" date="2017-06" db="EMBL/GenBank/DDBJ databases">
        <title>Evolution towards high GC content and high-temperature stress adaptation in endophytic Pseudomonas oryzihabitans impacted its plant-growth promoting traits.</title>
        <authorList>
            <person name="Nascimento F.X."/>
        </authorList>
    </citation>
    <scope>NUCLEOTIDE SEQUENCE [LARGE SCALE GENOMIC DNA]</scope>
    <source>
        <strain evidence="2 3">MS8</strain>
    </source>
</reference>
<keyword evidence="2" id="KW-0238">DNA-binding</keyword>
<evidence type="ECO:0000259" key="1">
    <source>
        <dbReference type="PROSITE" id="PS51301"/>
    </source>
</evidence>
<dbReference type="EMBL" id="CP022198">
    <property type="protein sequence ID" value="AXA66719.1"/>
    <property type="molecule type" value="Genomic_DNA"/>
</dbReference>
<dbReference type="InterPro" id="IPR005039">
    <property type="entry name" value="Ant_C"/>
</dbReference>
<dbReference type="Proteomes" id="UP000250579">
    <property type="component" value="Chromosome"/>
</dbReference>
<dbReference type="InterPro" id="IPR018004">
    <property type="entry name" value="KilA/APSES_HTH"/>
</dbReference>
<dbReference type="Pfam" id="PF03374">
    <property type="entry name" value="ANT"/>
    <property type="match status" value="1"/>
</dbReference>
<dbReference type="GO" id="GO:0003677">
    <property type="term" value="F:DNA binding"/>
    <property type="evidence" value="ECO:0007669"/>
    <property type="project" value="UniProtKB-KW"/>
</dbReference>
<dbReference type="InterPro" id="IPR017880">
    <property type="entry name" value="KilA_N"/>
</dbReference>
<organism evidence="2 3">
    <name type="scientific">Pseudomonas oryzihabitans</name>
    <dbReference type="NCBI Taxonomy" id="47885"/>
    <lineage>
        <taxon>Bacteria</taxon>
        <taxon>Pseudomonadati</taxon>
        <taxon>Pseudomonadota</taxon>
        <taxon>Gammaproteobacteria</taxon>
        <taxon>Pseudomonadales</taxon>
        <taxon>Pseudomonadaceae</taxon>
        <taxon>Pseudomonas</taxon>
    </lineage>
</organism>
<dbReference type="Pfam" id="PF04383">
    <property type="entry name" value="KilA-N"/>
    <property type="match status" value="1"/>
</dbReference>
<dbReference type="SMART" id="SM01252">
    <property type="entry name" value="KilA-N"/>
    <property type="match status" value="1"/>
</dbReference>
<name>A0A2Z5A9D9_9PSED</name>